<accession>A0A166J4C0</accession>
<proteinExistence type="predicted"/>
<dbReference type="AlphaFoldDB" id="A0A166J4C0"/>
<sequence length="236" mass="25898">MKKNTLVASSILALGIIGMSTPITSVFAESITYQSVNNSTDINGENPENIVLDQGEFDSPINLSQYNYSFNNGDFNFGTGKVVFDYSSKSLIDLDEETDRYFNLKLPSEFKLISGKNNETVLKNAITASYKLPGKTDYTNFGVSNIDTSHKGQINFTLPKTALISTNQVTNIKVQIDFGKILDDLALGSDYDYTQIIPNAKNGSYKFKGAVTSEDHFNVIPDGMTIGYTDDGEAVK</sequence>
<name>A0A166J4C0_LACLC</name>
<organism evidence="1 2">
    <name type="scientific">Lactococcus lactis subsp. cremoris</name>
    <name type="common">Streptococcus cremoris</name>
    <dbReference type="NCBI Taxonomy" id="1359"/>
    <lineage>
        <taxon>Bacteria</taxon>
        <taxon>Bacillati</taxon>
        <taxon>Bacillota</taxon>
        <taxon>Bacilli</taxon>
        <taxon>Lactobacillales</taxon>
        <taxon>Streptococcaceae</taxon>
        <taxon>Lactococcus</taxon>
    </lineage>
</organism>
<evidence type="ECO:0000313" key="2">
    <source>
        <dbReference type="Proteomes" id="UP000076519"/>
    </source>
</evidence>
<dbReference type="EMBL" id="LIYF01000028">
    <property type="protein sequence ID" value="KZK05508.1"/>
    <property type="molecule type" value="Genomic_DNA"/>
</dbReference>
<gene>
    <name evidence="1" type="ORF">AB996_1796</name>
</gene>
<dbReference type="Proteomes" id="UP000076519">
    <property type="component" value="Unassembled WGS sequence"/>
</dbReference>
<reference evidence="1 2" key="1">
    <citation type="submission" date="2015-08" db="EMBL/GenBank/DDBJ databases">
        <title>Draft Genome Sequences of 11 Lactococcus lactis subspecies cremoris strains.</title>
        <authorList>
            <person name="Wels M."/>
            <person name="Backus L."/>
            <person name="Boekhorst J."/>
            <person name="Dijkstra A."/>
            <person name="Beerthuizen M."/>
            <person name="Siezen R."/>
            <person name="Bachmann H."/>
            <person name="Van Hijum S."/>
        </authorList>
    </citation>
    <scope>NUCLEOTIDE SEQUENCE [LARGE SCALE GENOMIC DNA]</scope>
    <source>
        <strain evidence="1 2">KW10</strain>
    </source>
</reference>
<comment type="caution">
    <text evidence="1">The sequence shown here is derived from an EMBL/GenBank/DDBJ whole genome shotgun (WGS) entry which is preliminary data.</text>
</comment>
<dbReference type="RefSeq" id="WP_063282085.1">
    <property type="nucleotide sequence ID" value="NZ_LIYF01000028.1"/>
</dbReference>
<evidence type="ECO:0000313" key="1">
    <source>
        <dbReference type="EMBL" id="KZK05508.1"/>
    </source>
</evidence>
<protein>
    <submittedName>
        <fullName evidence="1">Uncharacterized protein</fullName>
    </submittedName>
</protein>
<dbReference type="PATRIC" id="fig|1359.32.peg.1693"/>